<organism evidence="1 2">
    <name type="scientific">Folsomia candida</name>
    <name type="common">Springtail</name>
    <dbReference type="NCBI Taxonomy" id="158441"/>
    <lineage>
        <taxon>Eukaryota</taxon>
        <taxon>Metazoa</taxon>
        <taxon>Ecdysozoa</taxon>
        <taxon>Arthropoda</taxon>
        <taxon>Hexapoda</taxon>
        <taxon>Collembola</taxon>
        <taxon>Entomobryomorpha</taxon>
        <taxon>Isotomoidea</taxon>
        <taxon>Isotomidae</taxon>
        <taxon>Proisotominae</taxon>
        <taxon>Folsomia</taxon>
    </lineage>
</organism>
<evidence type="ECO:0000313" key="2">
    <source>
        <dbReference type="Proteomes" id="UP000198287"/>
    </source>
</evidence>
<protein>
    <recommendedName>
        <fullName evidence="3">Diacylglycerol O-acyltransferase</fullName>
    </recommendedName>
</protein>
<comment type="caution">
    <text evidence="1">The sequence shown here is derived from an EMBL/GenBank/DDBJ whole genome shotgun (WGS) entry which is preliminary data.</text>
</comment>
<sequence>MDNFLSGLILWPLLTVILAPIVLPLAIIRLIVDVLAKSHGLSPITHGEQLYTCPEGKIWALLTGGFRLDSKINLIKFRELFKEKFLTNQRDSIFYKTVLQFWGYGYTRPVSKIDLNLHIREVRSVQGEGFNATLNRLWNDMTSMQENWATSPPWEILVCNDIQGVPGSMIVIKIHHALADGYSMVSIIDQLTGNRSPYIVKPWVLSPWRKIKIFLKLPLGFLKNIYNLDVCLVHHPFSLKKNTSTDIPLTTSTATLDFKKIYDIRKAEGCRVLPIFMCLQVEAVKRFLTAHKRIDDGTQMQEYFRHIINLPIPEHPAARENRLCVYSIMGDGRVPLQETNLRTRLHITNTLLEEYEGSDGEKVAALLRNIPYILPNPILSHFQNMSKYPLFSTISTLLLSPEPYVLQGTTISNFYFGTTFDTKNCGLRGVTLFTFTRGNEVDASIVGSTDLFKTQAETDEYADKFLVDVLDDYWKLCCKNKS</sequence>
<evidence type="ECO:0008006" key="3">
    <source>
        <dbReference type="Google" id="ProtNLM"/>
    </source>
</evidence>
<reference evidence="1 2" key="1">
    <citation type="submission" date="2015-12" db="EMBL/GenBank/DDBJ databases">
        <title>The genome of Folsomia candida.</title>
        <authorList>
            <person name="Faddeeva A."/>
            <person name="Derks M.F."/>
            <person name="Anvar Y."/>
            <person name="Smit S."/>
            <person name="Van Straalen N."/>
            <person name="Roelofs D."/>
        </authorList>
    </citation>
    <scope>NUCLEOTIDE SEQUENCE [LARGE SCALE GENOMIC DNA]</scope>
    <source>
        <strain evidence="1 2">VU population</strain>
        <tissue evidence="1">Whole body</tissue>
    </source>
</reference>
<keyword evidence="2" id="KW-1185">Reference proteome</keyword>
<dbReference type="EMBL" id="LNIX01000001">
    <property type="protein sequence ID" value="OXA63550.1"/>
    <property type="molecule type" value="Genomic_DNA"/>
</dbReference>
<proteinExistence type="predicted"/>
<dbReference type="AlphaFoldDB" id="A0A226F2I6"/>
<gene>
    <name evidence="1" type="ORF">Fcan01_01187</name>
</gene>
<dbReference type="Proteomes" id="UP000198287">
    <property type="component" value="Unassembled WGS sequence"/>
</dbReference>
<name>A0A226F2I6_FOLCA</name>
<dbReference type="OrthoDB" id="619536at2759"/>
<accession>A0A226F2I6</accession>
<evidence type="ECO:0000313" key="1">
    <source>
        <dbReference type="EMBL" id="OXA63550.1"/>
    </source>
</evidence>